<proteinExistence type="inferred from homology"/>
<dbReference type="AlphaFoldDB" id="A0A438M0E2"/>
<dbReference type="Proteomes" id="UP000284824">
    <property type="component" value="Unassembled WGS sequence"/>
</dbReference>
<evidence type="ECO:0000313" key="3">
    <source>
        <dbReference type="EMBL" id="RVX39265.1"/>
    </source>
</evidence>
<accession>A0A438M0E2</accession>
<dbReference type="EMBL" id="SAUN01000001">
    <property type="protein sequence ID" value="RVX39265.1"/>
    <property type="molecule type" value="Genomic_DNA"/>
</dbReference>
<keyword evidence="4" id="KW-1185">Reference proteome</keyword>
<organism evidence="3 4">
    <name type="scientific">Nonomuraea polychroma</name>
    <dbReference type="NCBI Taxonomy" id="46176"/>
    <lineage>
        <taxon>Bacteria</taxon>
        <taxon>Bacillati</taxon>
        <taxon>Actinomycetota</taxon>
        <taxon>Actinomycetes</taxon>
        <taxon>Streptosporangiales</taxon>
        <taxon>Streptosporangiaceae</taxon>
        <taxon>Nonomuraea</taxon>
    </lineage>
</organism>
<protein>
    <submittedName>
        <fullName evidence="3">Uncharacterized protein YndB with AHSA1/START domain</fullName>
    </submittedName>
</protein>
<dbReference type="CDD" id="cd08899">
    <property type="entry name" value="SRPBCC_CalC_Aha1-like_6"/>
    <property type="match status" value="1"/>
</dbReference>
<dbReference type="InterPro" id="IPR023393">
    <property type="entry name" value="START-like_dom_sf"/>
</dbReference>
<reference evidence="3 4" key="1">
    <citation type="submission" date="2019-01" db="EMBL/GenBank/DDBJ databases">
        <title>Sequencing the genomes of 1000 actinobacteria strains.</title>
        <authorList>
            <person name="Klenk H.-P."/>
        </authorList>
    </citation>
    <scope>NUCLEOTIDE SEQUENCE [LARGE SCALE GENOMIC DNA]</scope>
    <source>
        <strain evidence="3 4">DSM 43925</strain>
    </source>
</reference>
<gene>
    <name evidence="3" type="ORF">EDD27_1613</name>
</gene>
<feature type="domain" description="Activator of Hsp90 ATPase homologue 1/2-like C-terminal" evidence="2">
    <location>
        <begin position="25"/>
        <end position="138"/>
    </location>
</feature>
<evidence type="ECO:0000313" key="4">
    <source>
        <dbReference type="Proteomes" id="UP000284824"/>
    </source>
</evidence>
<name>A0A438M0E2_9ACTN</name>
<dbReference type="RefSeq" id="WP_127931793.1">
    <property type="nucleotide sequence ID" value="NZ_SAUN01000001.1"/>
</dbReference>
<comment type="caution">
    <text evidence="3">The sequence shown here is derived from an EMBL/GenBank/DDBJ whole genome shotgun (WGS) entry which is preliminary data.</text>
</comment>
<dbReference type="OrthoDB" id="8117292at2"/>
<dbReference type="Gene3D" id="3.30.530.20">
    <property type="match status" value="1"/>
</dbReference>
<dbReference type="Pfam" id="PF08327">
    <property type="entry name" value="AHSA1"/>
    <property type="match status" value="1"/>
</dbReference>
<evidence type="ECO:0000259" key="2">
    <source>
        <dbReference type="Pfam" id="PF08327"/>
    </source>
</evidence>
<comment type="similarity">
    <text evidence="1">Belongs to the AHA1 family.</text>
</comment>
<dbReference type="InterPro" id="IPR013538">
    <property type="entry name" value="ASHA1/2-like_C"/>
</dbReference>
<evidence type="ECO:0000256" key="1">
    <source>
        <dbReference type="ARBA" id="ARBA00006817"/>
    </source>
</evidence>
<dbReference type="SUPFAM" id="SSF55961">
    <property type="entry name" value="Bet v1-like"/>
    <property type="match status" value="1"/>
</dbReference>
<sequence>MNRFPTGRLFRTESGSDLVLTRTFRAPAEDVWASITEPERTARWFGPWEGQAGAGRTIKVQMVHEEEQPWQEIRIEACEPPRRLEVSAVDEAGSWHLELLLSERDGTTELRFVQHLADEEGLGEIGPGWEYYLDMLVASRDGSPKPDFDDYYPSMKAYFEQLPDAGPGTEA</sequence>